<protein>
    <submittedName>
        <fullName evidence="2">XRE family transcriptional regulator</fullName>
    </submittedName>
</protein>
<keyword evidence="4" id="KW-1185">Reference proteome</keyword>
<evidence type="ECO:0000313" key="4">
    <source>
        <dbReference type="Proteomes" id="UP000557656"/>
    </source>
</evidence>
<proteinExistence type="predicted"/>
<gene>
    <name evidence="1" type="ORF">HKX05_20145</name>
    <name evidence="2" type="ORF">HLV41_14385</name>
</gene>
<organism evidence="2 3">
    <name type="scientific">Sphingomonas sanguinis</name>
    <dbReference type="NCBI Taxonomy" id="33051"/>
    <lineage>
        <taxon>Bacteria</taxon>
        <taxon>Pseudomonadati</taxon>
        <taxon>Pseudomonadota</taxon>
        <taxon>Alphaproteobacteria</taxon>
        <taxon>Sphingomonadales</taxon>
        <taxon>Sphingomonadaceae</taxon>
        <taxon>Sphingomonas</taxon>
    </lineage>
</organism>
<dbReference type="AlphaFoldDB" id="A0A7Y7URF1"/>
<evidence type="ECO:0000313" key="3">
    <source>
        <dbReference type="Proteomes" id="UP000531581"/>
    </source>
</evidence>
<dbReference type="EMBL" id="JABYQV010000013">
    <property type="protein sequence ID" value="NVP32237.1"/>
    <property type="molecule type" value="Genomic_DNA"/>
</dbReference>
<name>A0A7Y7URF1_9SPHN</name>
<dbReference type="Proteomes" id="UP000557656">
    <property type="component" value="Unassembled WGS sequence"/>
</dbReference>
<comment type="caution">
    <text evidence="2">The sequence shown here is derived from an EMBL/GenBank/DDBJ whole genome shotgun (WGS) entry which is preliminary data.</text>
</comment>
<accession>A0A7Y7URF1</accession>
<evidence type="ECO:0000313" key="2">
    <source>
        <dbReference type="EMBL" id="NVP32237.1"/>
    </source>
</evidence>
<dbReference type="Proteomes" id="UP000531581">
    <property type="component" value="Unassembled WGS sequence"/>
</dbReference>
<reference evidence="3 4" key="1">
    <citation type="submission" date="2020-05" db="EMBL/GenBank/DDBJ databases">
        <title>Draft Genome Sequences of Sphingomonas sp. Isolated from the International Space Station.</title>
        <authorList>
            <person name="Bijlani S."/>
            <person name="Singh N.K."/>
            <person name="Mason C.E."/>
            <person name="Wang C.C."/>
            <person name="Venkateswaran K."/>
        </authorList>
    </citation>
    <scope>NUCLEOTIDE SEQUENCE [LARGE SCALE GENOMIC DNA]</scope>
    <source>
        <strain evidence="1 4">IIF7SW-B5</strain>
        <strain evidence="2">ISS-IIF7SWP</strain>
    </source>
</reference>
<sequence length="144" mass="16418">MEAQDMGIRQMALRTNIKKSRLGVILHRDSAKRAPMTLPEFQSILRSLNIDLMQAIISVEMARDLELMGDERFATLVAMLSTLFNGLPHRLIEALRELEGMDGSEIRKEWGTYFQSAVIKKMVAEISRILQRRAVLEEGNDFAL</sequence>
<evidence type="ECO:0000313" key="1">
    <source>
        <dbReference type="EMBL" id="NNG55651.1"/>
    </source>
</evidence>
<dbReference type="EMBL" id="JABEOV010000041">
    <property type="protein sequence ID" value="NNG55651.1"/>
    <property type="molecule type" value="Genomic_DNA"/>
</dbReference>